<evidence type="ECO:0000313" key="2">
    <source>
        <dbReference type="EMBL" id="MPD02673.1"/>
    </source>
</evidence>
<gene>
    <name evidence="2" type="ORF">E2C01_098269</name>
</gene>
<name>A0A5B7K2L0_PORTR</name>
<dbReference type="Proteomes" id="UP000324222">
    <property type="component" value="Unassembled WGS sequence"/>
</dbReference>
<protein>
    <submittedName>
        <fullName evidence="2">Uncharacterized protein</fullName>
    </submittedName>
</protein>
<keyword evidence="1" id="KW-0472">Membrane</keyword>
<accession>A0A5B7K2L0</accession>
<evidence type="ECO:0000256" key="1">
    <source>
        <dbReference type="SAM" id="Phobius"/>
    </source>
</evidence>
<keyword evidence="3" id="KW-1185">Reference proteome</keyword>
<reference evidence="2 3" key="1">
    <citation type="submission" date="2019-05" db="EMBL/GenBank/DDBJ databases">
        <title>Another draft genome of Portunus trituberculatus and its Hox gene families provides insights of decapod evolution.</title>
        <authorList>
            <person name="Jeong J.-H."/>
            <person name="Song I."/>
            <person name="Kim S."/>
            <person name="Choi T."/>
            <person name="Kim D."/>
            <person name="Ryu S."/>
            <person name="Kim W."/>
        </authorList>
    </citation>
    <scope>NUCLEOTIDE SEQUENCE [LARGE SCALE GENOMIC DNA]</scope>
    <source>
        <tissue evidence="2">Muscle</tissue>
    </source>
</reference>
<evidence type="ECO:0000313" key="3">
    <source>
        <dbReference type="Proteomes" id="UP000324222"/>
    </source>
</evidence>
<proteinExistence type="predicted"/>
<feature type="transmembrane region" description="Helical" evidence="1">
    <location>
        <begin position="67"/>
        <end position="85"/>
    </location>
</feature>
<comment type="caution">
    <text evidence="2">The sequence shown here is derived from an EMBL/GenBank/DDBJ whole genome shotgun (WGS) entry which is preliminary data.</text>
</comment>
<keyword evidence="1" id="KW-0812">Transmembrane</keyword>
<sequence>MSRCGKREPSLSLKCWKSGSLGLWVCGSVTGSLAATSNGHSAAVLPRGAARRCNVNRVLRWAECQPVWWWWWWWSAWPCLVWWVFA</sequence>
<dbReference type="EMBL" id="VSRR010132601">
    <property type="protein sequence ID" value="MPD02673.1"/>
    <property type="molecule type" value="Genomic_DNA"/>
</dbReference>
<dbReference type="AlphaFoldDB" id="A0A5B7K2L0"/>
<keyword evidence="1" id="KW-1133">Transmembrane helix</keyword>
<organism evidence="2 3">
    <name type="scientific">Portunus trituberculatus</name>
    <name type="common">Swimming crab</name>
    <name type="synonym">Neptunus trituberculatus</name>
    <dbReference type="NCBI Taxonomy" id="210409"/>
    <lineage>
        <taxon>Eukaryota</taxon>
        <taxon>Metazoa</taxon>
        <taxon>Ecdysozoa</taxon>
        <taxon>Arthropoda</taxon>
        <taxon>Crustacea</taxon>
        <taxon>Multicrustacea</taxon>
        <taxon>Malacostraca</taxon>
        <taxon>Eumalacostraca</taxon>
        <taxon>Eucarida</taxon>
        <taxon>Decapoda</taxon>
        <taxon>Pleocyemata</taxon>
        <taxon>Brachyura</taxon>
        <taxon>Eubrachyura</taxon>
        <taxon>Portunoidea</taxon>
        <taxon>Portunidae</taxon>
        <taxon>Portuninae</taxon>
        <taxon>Portunus</taxon>
    </lineage>
</organism>